<reference evidence="1 2" key="1">
    <citation type="journal article" date="2015" name="Environ. Microbiol.">
        <title>Metagenome sequence of Elaphomyces granulatus from sporocarp tissue reveals Ascomycota ectomycorrhizal fingerprints of genome expansion and a Proteobacteria-rich microbiome.</title>
        <authorList>
            <person name="Quandt C.A."/>
            <person name="Kohler A."/>
            <person name="Hesse C.N."/>
            <person name="Sharpton T.J."/>
            <person name="Martin F."/>
            <person name="Spatafora J.W."/>
        </authorList>
    </citation>
    <scope>NUCLEOTIDE SEQUENCE [LARGE SCALE GENOMIC DNA]</scope>
    <source>
        <strain evidence="1 2">OSC145934</strain>
    </source>
</reference>
<protein>
    <submittedName>
        <fullName evidence="1">Uncharacterized protein</fullName>
    </submittedName>
</protein>
<proteinExistence type="predicted"/>
<evidence type="ECO:0000313" key="1">
    <source>
        <dbReference type="EMBL" id="OXV11644.1"/>
    </source>
</evidence>
<dbReference type="EMBL" id="NPHW01002371">
    <property type="protein sequence ID" value="OXV11644.1"/>
    <property type="molecule type" value="Genomic_DNA"/>
</dbReference>
<evidence type="ECO:0000313" key="2">
    <source>
        <dbReference type="Proteomes" id="UP000243515"/>
    </source>
</evidence>
<dbReference type="Proteomes" id="UP000243515">
    <property type="component" value="Unassembled WGS sequence"/>
</dbReference>
<accession>A0A232M5S0</accession>
<name>A0A232M5S0_9EURO</name>
<gene>
    <name evidence="1" type="ORF">Egran_00595</name>
</gene>
<feature type="non-terminal residue" evidence="1">
    <location>
        <position position="1"/>
    </location>
</feature>
<comment type="caution">
    <text evidence="1">The sequence shown here is derived from an EMBL/GenBank/DDBJ whole genome shotgun (WGS) entry which is preliminary data.</text>
</comment>
<dbReference type="AlphaFoldDB" id="A0A232M5S0"/>
<keyword evidence="2" id="KW-1185">Reference proteome</keyword>
<sequence>LAGKRLQRRSQVKSSASRLVELNTRSKSHIKESSRMNVGVISVVESVSCLIHFVYKVKHAAKERILFAKVLKNTTKLLRDVRANFDSHLVCILPEERTFIKGVLDQAEVILRTIRHVIHIKDDADDEKNRQPLMTLIKWLLVNRDVAGVQMGVLSQQSIALLLINFKLELDKKLQSYADRAGWSSPPQYSAMPEDVPRYLDEYHSDLFPLTARFEKDAIMEIPSNSQLVSNTSIWNTQNDNSVYRWLFTSVMRTAGDVPLRLASIEV</sequence>
<organism evidence="1 2">
    <name type="scientific">Elaphomyces granulatus</name>
    <dbReference type="NCBI Taxonomy" id="519963"/>
    <lineage>
        <taxon>Eukaryota</taxon>
        <taxon>Fungi</taxon>
        <taxon>Dikarya</taxon>
        <taxon>Ascomycota</taxon>
        <taxon>Pezizomycotina</taxon>
        <taxon>Eurotiomycetes</taxon>
        <taxon>Eurotiomycetidae</taxon>
        <taxon>Eurotiales</taxon>
        <taxon>Elaphomycetaceae</taxon>
        <taxon>Elaphomyces</taxon>
    </lineage>
</organism>